<dbReference type="EMBL" id="JAUIQT010000001">
    <property type="protein sequence ID" value="MDN4834008.1"/>
    <property type="molecule type" value="Genomic_DNA"/>
</dbReference>
<dbReference type="RefSeq" id="WP_301207380.1">
    <property type="nucleotide sequence ID" value="NZ_JAUIQT010000001.1"/>
</dbReference>
<protein>
    <submittedName>
        <fullName evidence="1">Uncharacterized protein</fullName>
    </submittedName>
</protein>
<organism evidence="1 2">
    <name type="scientific">Ligilactobacillus salivarius</name>
    <dbReference type="NCBI Taxonomy" id="1624"/>
    <lineage>
        <taxon>Bacteria</taxon>
        <taxon>Bacillati</taxon>
        <taxon>Bacillota</taxon>
        <taxon>Bacilli</taxon>
        <taxon>Lactobacillales</taxon>
        <taxon>Lactobacillaceae</taxon>
        <taxon>Ligilactobacillus</taxon>
    </lineage>
</organism>
<dbReference type="AlphaFoldDB" id="A0AAW7N7C8"/>
<dbReference type="Proteomes" id="UP001174888">
    <property type="component" value="Unassembled WGS sequence"/>
</dbReference>
<sequence length="91" mass="10819">MNKKKIARKYLEENLKIDLNYIDDINQQNKKEIEFMGGIKGWYLSTKQNHNLIKNAIEFAQYKNKTSDRNWITVSNLWREVANKKLILGGF</sequence>
<name>A0AAW7N7C8_9LACO</name>
<gene>
    <name evidence="1" type="ORF">QYC35_07325</name>
</gene>
<reference evidence="1" key="1">
    <citation type="submission" date="2023-07" db="EMBL/GenBank/DDBJ databases">
        <title>Complete genome sequence of Ligilactobacillus salivarius SRCM217594 isolated from Gallus gallus domesticus feces.</title>
        <authorList>
            <person name="Yang H.-G."/>
            <person name="Ryu M.-S."/>
            <person name="Ha G.-S."/>
            <person name="Yang H.-J."/>
            <person name="Jeong D.-Y."/>
        </authorList>
    </citation>
    <scope>NUCLEOTIDE SEQUENCE</scope>
    <source>
        <strain evidence="1">SRCM217594</strain>
    </source>
</reference>
<evidence type="ECO:0000313" key="2">
    <source>
        <dbReference type="Proteomes" id="UP001174888"/>
    </source>
</evidence>
<comment type="caution">
    <text evidence="1">The sequence shown here is derived from an EMBL/GenBank/DDBJ whole genome shotgun (WGS) entry which is preliminary data.</text>
</comment>
<accession>A0AAW7N7C8</accession>
<evidence type="ECO:0000313" key="1">
    <source>
        <dbReference type="EMBL" id="MDN4834008.1"/>
    </source>
</evidence>
<proteinExistence type="predicted"/>